<dbReference type="SUPFAM" id="SSF51197">
    <property type="entry name" value="Clavaminate synthase-like"/>
    <property type="match status" value="1"/>
</dbReference>
<dbReference type="PANTHER" id="PTHR20883">
    <property type="entry name" value="PHYTANOYL-COA DIOXYGENASE DOMAIN CONTAINING 1"/>
    <property type="match status" value="1"/>
</dbReference>
<accession>A0A5E7S1C6</accession>
<dbReference type="EMBL" id="CABVJG010000001">
    <property type="protein sequence ID" value="VVP80591.1"/>
    <property type="molecule type" value="Genomic_DNA"/>
</dbReference>
<evidence type="ECO:0000313" key="3">
    <source>
        <dbReference type="Proteomes" id="UP000412311"/>
    </source>
</evidence>
<dbReference type="Proteomes" id="UP000412311">
    <property type="component" value="Unassembled WGS sequence"/>
</dbReference>
<dbReference type="GO" id="GO:0005506">
    <property type="term" value="F:iron ion binding"/>
    <property type="evidence" value="ECO:0007669"/>
    <property type="project" value="UniProtKB-ARBA"/>
</dbReference>
<dbReference type="Gene3D" id="2.60.120.620">
    <property type="entry name" value="q2cbj1_9rhob like domain"/>
    <property type="match status" value="1"/>
</dbReference>
<protein>
    <recommendedName>
        <fullName evidence="4">Phytanoyl-CoA dioxygenase</fullName>
    </recommendedName>
</protein>
<name>A0A5E7S1C6_PSEFL</name>
<dbReference type="Pfam" id="PF05721">
    <property type="entry name" value="PhyH"/>
    <property type="match status" value="1"/>
</dbReference>
<evidence type="ECO:0000256" key="1">
    <source>
        <dbReference type="ARBA" id="ARBA00001954"/>
    </source>
</evidence>
<sequence>MHSHIPTQSYGILLKESADNFLDLAAEQVRSLGYAVIPSGISADALTSFQMDFDSNHIQYIEKYGLDTLASIDELNTVRAPLTHGPKSFMQIATNEKLLSLVGKLILGQVILNQQNSIINPPQKNYNQGAWHRDLPYQHFTSSSPIAINAIFCVDDFTKTNGATFVLPASHKSSKFPSLDYIKKNAIQVEANAGDLIVLDCMLFHAGGFNSTNVARRGVNHVYTIPFFKQQINLPDNVDPDQLSEEEKKLLGFRYSEPKTISDFLNKRPKI</sequence>
<dbReference type="PANTHER" id="PTHR20883:SF48">
    <property type="entry name" value="ECTOINE DIOXYGENASE"/>
    <property type="match status" value="1"/>
</dbReference>
<dbReference type="RefSeq" id="WP_150792489.1">
    <property type="nucleotide sequence ID" value="NZ_CABVJG010000001.1"/>
</dbReference>
<dbReference type="AlphaFoldDB" id="A0A5E7S1C6"/>
<evidence type="ECO:0000313" key="2">
    <source>
        <dbReference type="EMBL" id="VVP80591.1"/>
    </source>
</evidence>
<evidence type="ECO:0008006" key="4">
    <source>
        <dbReference type="Google" id="ProtNLM"/>
    </source>
</evidence>
<gene>
    <name evidence="2" type="ORF">PS925_00450</name>
</gene>
<comment type="cofactor">
    <cofactor evidence="1">
        <name>Fe(2+)</name>
        <dbReference type="ChEBI" id="CHEBI:29033"/>
    </cofactor>
</comment>
<dbReference type="GO" id="GO:0016706">
    <property type="term" value="F:2-oxoglutarate-dependent dioxygenase activity"/>
    <property type="evidence" value="ECO:0007669"/>
    <property type="project" value="UniProtKB-ARBA"/>
</dbReference>
<dbReference type="InterPro" id="IPR008775">
    <property type="entry name" value="Phytyl_CoA_dOase-like"/>
</dbReference>
<reference evidence="2 3" key="1">
    <citation type="submission" date="2019-09" db="EMBL/GenBank/DDBJ databases">
        <authorList>
            <person name="Chandra G."/>
            <person name="Truman W A."/>
        </authorList>
    </citation>
    <scope>NUCLEOTIDE SEQUENCE [LARGE SCALE GENOMIC DNA]</scope>
    <source>
        <strain evidence="2">PS925</strain>
    </source>
</reference>
<organism evidence="2 3">
    <name type="scientific">Pseudomonas fluorescens</name>
    <dbReference type="NCBI Taxonomy" id="294"/>
    <lineage>
        <taxon>Bacteria</taxon>
        <taxon>Pseudomonadati</taxon>
        <taxon>Pseudomonadota</taxon>
        <taxon>Gammaproteobacteria</taxon>
        <taxon>Pseudomonadales</taxon>
        <taxon>Pseudomonadaceae</taxon>
        <taxon>Pseudomonas</taxon>
    </lineage>
</organism>
<proteinExistence type="predicted"/>